<dbReference type="InterPro" id="IPR021764">
    <property type="entry name" value="Enterochelin_esterase_N"/>
</dbReference>
<protein>
    <submittedName>
        <fullName evidence="6">Enterochelin esterase family protein</fullName>
    </submittedName>
</protein>
<dbReference type="GO" id="GO:0005737">
    <property type="term" value="C:cytoplasm"/>
    <property type="evidence" value="ECO:0007669"/>
    <property type="project" value="UniProtKB-SubCell"/>
</dbReference>
<dbReference type="Pfam" id="PF11806">
    <property type="entry name" value="Enterochelin_N"/>
    <property type="match status" value="1"/>
</dbReference>
<evidence type="ECO:0000256" key="2">
    <source>
        <dbReference type="ARBA" id="ARBA00022490"/>
    </source>
</evidence>
<dbReference type="SUPFAM" id="SSF53474">
    <property type="entry name" value="alpha/beta-Hydrolases"/>
    <property type="match status" value="1"/>
</dbReference>
<dbReference type="Gene3D" id="3.40.50.1820">
    <property type="entry name" value="alpha/beta hydrolase"/>
    <property type="match status" value="1"/>
</dbReference>
<dbReference type="InterPro" id="IPR029058">
    <property type="entry name" value="AB_hydrolase_fold"/>
</dbReference>
<evidence type="ECO:0000259" key="5">
    <source>
        <dbReference type="Pfam" id="PF11806"/>
    </source>
</evidence>
<dbReference type="InterPro" id="IPR013783">
    <property type="entry name" value="Ig-like_fold"/>
</dbReference>
<evidence type="ECO:0000256" key="1">
    <source>
        <dbReference type="ARBA" id="ARBA00004496"/>
    </source>
</evidence>
<name>A0A2T0VZD7_9RHOB</name>
<keyword evidence="2" id="KW-0963">Cytoplasm</keyword>
<dbReference type="InterPro" id="IPR000801">
    <property type="entry name" value="Esterase-like"/>
</dbReference>
<dbReference type="SUPFAM" id="SSF81296">
    <property type="entry name" value="E set domains"/>
    <property type="match status" value="1"/>
</dbReference>
<dbReference type="Gene3D" id="2.60.40.10">
    <property type="entry name" value="Immunoglobulins"/>
    <property type="match status" value="1"/>
</dbReference>
<dbReference type="EMBL" id="PVTP01000005">
    <property type="protein sequence ID" value="PRY77734.1"/>
    <property type="molecule type" value="Genomic_DNA"/>
</dbReference>
<dbReference type="PANTHER" id="PTHR48098">
    <property type="entry name" value="ENTEROCHELIN ESTERASE-RELATED"/>
    <property type="match status" value="1"/>
</dbReference>
<evidence type="ECO:0000256" key="4">
    <source>
        <dbReference type="ARBA" id="ARBA00024201"/>
    </source>
</evidence>
<keyword evidence="7" id="KW-1185">Reference proteome</keyword>
<evidence type="ECO:0000256" key="3">
    <source>
        <dbReference type="ARBA" id="ARBA00022801"/>
    </source>
</evidence>
<proteinExistence type="inferred from homology"/>
<dbReference type="InterPro" id="IPR014756">
    <property type="entry name" value="Ig_E-set"/>
</dbReference>
<dbReference type="GO" id="GO:0006826">
    <property type="term" value="P:iron ion transport"/>
    <property type="evidence" value="ECO:0007669"/>
    <property type="project" value="InterPro"/>
</dbReference>
<dbReference type="PANTHER" id="PTHR48098:SF3">
    <property type="entry name" value="IRON(III) ENTEROBACTIN ESTERASE"/>
    <property type="match status" value="1"/>
</dbReference>
<comment type="subcellular location">
    <subcellularLocation>
        <location evidence="1">Cytoplasm</location>
    </subcellularLocation>
</comment>
<comment type="similarity">
    <text evidence="4">Belongs to the Fes family.</text>
</comment>
<feature type="domain" description="Enterochelin esterase N-terminal" evidence="5">
    <location>
        <begin position="174"/>
        <end position="277"/>
    </location>
</feature>
<dbReference type="GO" id="GO:0005506">
    <property type="term" value="F:iron ion binding"/>
    <property type="evidence" value="ECO:0007669"/>
    <property type="project" value="InterPro"/>
</dbReference>
<dbReference type="OrthoDB" id="9775130at2"/>
<accession>A0A2T0VZD7</accession>
<dbReference type="InterPro" id="IPR050583">
    <property type="entry name" value="Mycobacterial_A85_antigen"/>
</dbReference>
<dbReference type="GO" id="GO:0008849">
    <property type="term" value="F:enterochelin esterase activity"/>
    <property type="evidence" value="ECO:0007669"/>
    <property type="project" value="InterPro"/>
</dbReference>
<gene>
    <name evidence="6" type="ORF">CLV80_105218</name>
</gene>
<dbReference type="AlphaFoldDB" id="A0A2T0VZD7"/>
<reference evidence="6 7" key="1">
    <citation type="submission" date="2018-03" db="EMBL/GenBank/DDBJ databases">
        <title>Genomic Encyclopedia of Archaeal and Bacterial Type Strains, Phase II (KMG-II): from individual species to whole genera.</title>
        <authorList>
            <person name="Goeker M."/>
        </authorList>
    </citation>
    <scope>NUCLEOTIDE SEQUENCE [LARGE SCALE GENOMIC DNA]</scope>
    <source>
        <strain evidence="6 7">DSM 101533</strain>
    </source>
</reference>
<dbReference type="Pfam" id="PF00756">
    <property type="entry name" value="Esterase"/>
    <property type="match status" value="1"/>
</dbReference>
<dbReference type="Proteomes" id="UP000238007">
    <property type="component" value="Unassembled WGS sequence"/>
</dbReference>
<organism evidence="6 7">
    <name type="scientific">Yoonia maritima</name>
    <dbReference type="NCBI Taxonomy" id="1435347"/>
    <lineage>
        <taxon>Bacteria</taxon>
        <taxon>Pseudomonadati</taxon>
        <taxon>Pseudomonadota</taxon>
        <taxon>Alphaproteobacteria</taxon>
        <taxon>Rhodobacterales</taxon>
        <taxon>Paracoccaceae</taxon>
        <taxon>Yoonia</taxon>
    </lineage>
</organism>
<sequence>MALKYFQAALPVLFLSAGIGMCEDLGSDLSQETTWIAPGETASFEMDATPGTYVRGRLHSLGHPFDLSLTDKTGMHVRRLLDDNTGAGQFHVVIGEQGQQFRALNDGDVGAEVTLEIERIVPPDEQIGNAKSYLSPIIAALSDGGDTAEFWAARAVQGTPMVEPSTRDGQIITTFLWRGAEKNVRLWGGPAADHMWMDRLGDTDVWYISFEMPDSGRLSYGFSPDVPQFDGSMRENRVALLATLQADPLNKTPIYSEAPDQWAQRSLFEAPNAPVQPGMDGQGDFAEGTIEPGLLRSDAFSDRRVDYYRPADFDANDPNTVLLVMFDGPAYQTERAPIPQILDRLIADSRLPQVAVAFIDPVDGDQRGVDLTCNPEFLDVLANDWLPQVESTLKIAPTAAQRVVSGSSYGGLASACLVHRHPETFGNAVVLSGSFWWAPQGYEGQGTPYVSALWMDNAPKDVRIWMSAGIYEISRLPGSVSIFETTRHLRDVLTLQGIKDVTYREFVGGHDYLVWRGALAEGLLHLFGD</sequence>
<comment type="caution">
    <text evidence="6">The sequence shown here is derived from an EMBL/GenBank/DDBJ whole genome shotgun (WGS) entry which is preliminary data.</text>
</comment>
<evidence type="ECO:0000313" key="6">
    <source>
        <dbReference type="EMBL" id="PRY77734.1"/>
    </source>
</evidence>
<evidence type="ECO:0000313" key="7">
    <source>
        <dbReference type="Proteomes" id="UP000238007"/>
    </source>
</evidence>
<keyword evidence="3" id="KW-0378">Hydrolase</keyword>